<dbReference type="RefSeq" id="WP_302707193.1">
    <property type="nucleotide sequence ID" value="NZ_JAULSC010000006.1"/>
</dbReference>
<protein>
    <recommendedName>
        <fullName evidence="4">DUF4258 domain-containing protein</fullName>
    </recommendedName>
</protein>
<evidence type="ECO:0000313" key="3">
    <source>
        <dbReference type="Proteomes" id="UP001168363"/>
    </source>
</evidence>
<reference evidence="2" key="1">
    <citation type="submission" date="2023-06" db="EMBL/GenBank/DDBJ databases">
        <title>Genome sequence of Nocardioides sp. SOB44.</title>
        <authorList>
            <person name="Zhang G."/>
        </authorList>
    </citation>
    <scope>NUCLEOTIDE SEQUENCE</scope>
    <source>
        <strain evidence="2">SOB44</strain>
    </source>
</reference>
<accession>A0ABT8TT61</accession>
<name>A0ABT8TT61_9ACTN</name>
<sequence>MRYLPALVLPALLTGALVLAPQTVHAHSGSCVEDDDHACISKAERAKLEKGMIPRRVRTIVGGRPEESQKAAPACACPGKKRLSYTYGRSGSDGHVVIVFRPGKEAGTWRLERTHTVD</sequence>
<keyword evidence="1" id="KW-0732">Signal</keyword>
<dbReference type="EMBL" id="JAULSC010000006">
    <property type="protein sequence ID" value="MDO3395701.1"/>
    <property type="molecule type" value="Genomic_DNA"/>
</dbReference>
<feature type="chain" id="PRO_5046509487" description="DUF4258 domain-containing protein" evidence="1">
    <location>
        <begin position="27"/>
        <end position="118"/>
    </location>
</feature>
<feature type="signal peptide" evidence="1">
    <location>
        <begin position="1"/>
        <end position="26"/>
    </location>
</feature>
<dbReference type="Proteomes" id="UP001168363">
    <property type="component" value="Unassembled WGS sequence"/>
</dbReference>
<keyword evidence="3" id="KW-1185">Reference proteome</keyword>
<evidence type="ECO:0000256" key="1">
    <source>
        <dbReference type="SAM" id="SignalP"/>
    </source>
</evidence>
<evidence type="ECO:0008006" key="4">
    <source>
        <dbReference type="Google" id="ProtNLM"/>
    </source>
</evidence>
<proteinExistence type="predicted"/>
<organism evidence="2 3">
    <name type="scientific">Nocardioides cremeus</name>
    <dbReference type="NCBI Taxonomy" id="3058044"/>
    <lineage>
        <taxon>Bacteria</taxon>
        <taxon>Bacillati</taxon>
        <taxon>Actinomycetota</taxon>
        <taxon>Actinomycetes</taxon>
        <taxon>Propionibacteriales</taxon>
        <taxon>Nocardioidaceae</taxon>
        <taxon>Nocardioides</taxon>
    </lineage>
</organism>
<gene>
    <name evidence="2" type="ORF">QWJ41_08245</name>
</gene>
<evidence type="ECO:0000313" key="2">
    <source>
        <dbReference type="EMBL" id="MDO3395701.1"/>
    </source>
</evidence>
<comment type="caution">
    <text evidence="2">The sequence shown here is derived from an EMBL/GenBank/DDBJ whole genome shotgun (WGS) entry which is preliminary data.</text>
</comment>